<dbReference type="PhylomeDB" id="O45441"/>
<dbReference type="DIP" id="DIP-26424N"/>
<sequence length="389" mass="43266">MLIGLLLLFLLSVTYGQVPPTDRNCGHDLANLWLDVVVVVDNSAPMTQEGLTEVAAQIVTVFGAGTRIGTNYIDKRTTRVGLVTYNTEATIQADLNRFQSPDDLFSTVFQILPNDLSTSEDVFLAKGIGAAEQLLAAGRKNNTRKNYKQMVIVYASAYNDEGEEDPRPIAERLKASGVSIATVAFDQTGDEEMIKLIGEIATPGFNFTNEDENLVKEIQTAMIQTNCYCSNLWTQYRETFEDPHSSKFGVCLRPVALTAGWTPAKFACQNMIQTGYMVTEYDQKKHDYVFKLVRNDTSFPEPYVYHIGLSYVNGGYAWQQPVGHALVPFQLNDSLWNPGFPTQSSTTTAVLNQQSSSAFRVGWQNVNQYTVSERYVCEVAACDTSTYCE</sequence>
<dbReference type="GO" id="GO:0045087">
    <property type="term" value="P:innate immune response"/>
    <property type="evidence" value="ECO:0007007"/>
    <property type="project" value="WormBase"/>
</dbReference>
<dbReference type="FunCoup" id="O45441">
    <property type="interactions" value="19"/>
</dbReference>
<accession>O45441</accession>
<protein>
    <submittedName>
        <fullName evidence="3">VWFA domain-containing protein</fullName>
    </submittedName>
</protein>
<dbReference type="WormBase" id="F35C5.5a">
    <property type="protein sequence ID" value="CE15945"/>
    <property type="gene ID" value="WBGene00009393"/>
    <property type="gene designation" value="clec-62"/>
</dbReference>
<evidence type="ECO:0000313" key="3">
    <source>
        <dbReference type="EMBL" id="CAB03055.1"/>
    </source>
</evidence>
<organism evidence="3 4">
    <name type="scientific">Caenorhabditis elegans</name>
    <dbReference type="NCBI Taxonomy" id="6239"/>
    <lineage>
        <taxon>Eukaryota</taxon>
        <taxon>Metazoa</taxon>
        <taxon>Ecdysozoa</taxon>
        <taxon>Nematoda</taxon>
        <taxon>Chromadorea</taxon>
        <taxon>Rhabditida</taxon>
        <taxon>Rhabditina</taxon>
        <taxon>Rhabditomorpha</taxon>
        <taxon>Rhabditoidea</taxon>
        <taxon>Rhabditidae</taxon>
        <taxon>Peloderinae</taxon>
        <taxon>Caenorhabditis</taxon>
    </lineage>
</organism>
<dbReference type="Proteomes" id="UP000001940">
    <property type="component" value="Chromosome II"/>
</dbReference>
<dbReference type="PANTHER" id="PTHR31024">
    <property type="entry name" value="C-TYPE LECTIN"/>
    <property type="match status" value="1"/>
</dbReference>
<dbReference type="InParanoid" id="O45441"/>
<dbReference type="SUPFAM" id="SSF56436">
    <property type="entry name" value="C-type lectin-like"/>
    <property type="match status" value="1"/>
</dbReference>
<dbReference type="ExpressionAtlas" id="O45441">
    <property type="expression patterns" value="differential"/>
</dbReference>
<evidence type="ECO:0007829" key="6">
    <source>
        <dbReference type="PeptideAtlas" id="O45441"/>
    </source>
</evidence>
<dbReference type="OrthoDB" id="5787264at2759"/>
<feature type="domain" description="VWFA" evidence="2">
    <location>
        <begin position="35"/>
        <end position="222"/>
    </location>
</feature>
<dbReference type="UCSC" id="F35C5.5a">
    <property type="organism name" value="c. elegans"/>
</dbReference>
<name>O45441_CAEEL</name>
<dbReference type="InterPro" id="IPR016186">
    <property type="entry name" value="C-type_lectin-like/link_sf"/>
</dbReference>
<dbReference type="InterPro" id="IPR002035">
    <property type="entry name" value="VWF_A"/>
</dbReference>
<dbReference type="GeneID" id="174926"/>
<dbReference type="InterPro" id="IPR016187">
    <property type="entry name" value="CTDL_fold"/>
</dbReference>
<gene>
    <name evidence="3 5" type="primary">clec-62</name>
    <name evidence="3" type="ORF">CELE_F35C5.5</name>
    <name evidence="5" type="ORF">F35C5.5</name>
</gene>
<evidence type="ECO:0000313" key="4">
    <source>
        <dbReference type="Proteomes" id="UP000001940"/>
    </source>
</evidence>
<dbReference type="InterPro" id="IPR001304">
    <property type="entry name" value="C-type_lectin-like"/>
</dbReference>
<keyword evidence="4" id="KW-1185">Reference proteome</keyword>
<dbReference type="Gene3D" id="3.40.50.410">
    <property type="entry name" value="von Willebrand factor, type A domain"/>
    <property type="match status" value="1"/>
</dbReference>
<dbReference type="RefSeq" id="NP_496741.1">
    <property type="nucleotide sequence ID" value="NM_064340.9"/>
</dbReference>
<dbReference type="PROSITE" id="PS50234">
    <property type="entry name" value="VWFA"/>
    <property type="match status" value="1"/>
</dbReference>
<proteinExistence type="evidence at protein level"/>
<dbReference type="EMBL" id="BX284602">
    <property type="protein sequence ID" value="CAB03055.1"/>
    <property type="molecule type" value="Genomic_DNA"/>
</dbReference>
<dbReference type="FunFam" id="3.40.50.410:FF:000136">
    <property type="entry name" value="C-type LECtin"/>
    <property type="match status" value="1"/>
</dbReference>
<evidence type="ECO:0000313" key="5">
    <source>
        <dbReference type="WormBase" id="F35C5.5a"/>
    </source>
</evidence>
<dbReference type="KEGG" id="cel:CELE_F35C5.5"/>
<dbReference type="PANTHER" id="PTHR31024:SF15">
    <property type="entry name" value="VWFA DOMAIN-CONTAINING PROTEIN"/>
    <property type="match status" value="1"/>
</dbReference>
<keyword evidence="6" id="KW-1267">Proteomics identification</keyword>
<dbReference type="PIR" id="T21755">
    <property type="entry name" value="T21755"/>
</dbReference>
<dbReference type="Pfam" id="PF00092">
    <property type="entry name" value="VWA"/>
    <property type="match status" value="1"/>
</dbReference>
<dbReference type="FunFam" id="3.10.100.10:FF:000142">
    <property type="entry name" value="C-type LECtin"/>
    <property type="match status" value="1"/>
</dbReference>
<dbReference type="SMART" id="SM00327">
    <property type="entry name" value="VWA"/>
    <property type="match status" value="1"/>
</dbReference>
<dbReference type="eggNOG" id="ENOG502TGEX">
    <property type="taxonomic scope" value="Eukaryota"/>
</dbReference>
<keyword evidence="1" id="KW-0732">Signal</keyword>
<dbReference type="Bgee" id="WBGene00009393">
    <property type="expression patterns" value="Expressed in material anatomical entity and 3 other cell types or tissues"/>
</dbReference>
<evidence type="ECO:0000256" key="1">
    <source>
        <dbReference type="SAM" id="SignalP"/>
    </source>
</evidence>
<reference evidence="3 4" key="1">
    <citation type="journal article" date="1998" name="Science">
        <title>Genome sequence of the nematode C. elegans: a platform for investigating biology.</title>
        <authorList>
            <consortium name="The C. elegans sequencing consortium"/>
            <person name="Sulson J.E."/>
            <person name="Waterston R."/>
        </authorList>
    </citation>
    <scope>NUCLEOTIDE SEQUENCE [LARGE SCALE GENOMIC DNA]</scope>
    <source>
        <strain evidence="3 4">Bristol N2</strain>
    </source>
</reference>
<dbReference type="CTD" id="174926"/>
<dbReference type="STRING" id="6239.F35C5.5a.1"/>
<dbReference type="SMR" id="O45441"/>
<feature type="signal peptide" evidence="1">
    <location>
        <begin position="1"/>
        <end position="16"/>
    </location>
</feature>
<dbReference type="PaxDb" id="6239-F35C5.5a"/>
<dbReference type="AlphaFoldDB" id="O45441"/>
<dbReference type="InterPro" id="IPR036465">
    <property type="entry name" value="vWFA_dom_sf"/>
</dbReference>
<dbReference type="SUPFAM" id="SSF53300">
    <property type="entry name" value="vWA-like"/>
    <property type="match status" value="1"/>
</dbReference>
<feature type="chain" id="PRO_5004158464" evidence="1">
    <location>
        <begin position="17"/>
        <end position="389"/>
    </location>
</feature>
<dbReference type="SMART" id="SM00034">
    <property type="entry name" value="CLECT"/>
    <property type="match status" value="1"/>
</dbReference>
<dbReference type="AGR" id="WB:WBGene00009393"/>
<dbReference type="OMA" id="PAKFACQ"/>
<evidence type="ECO:0000259" key="2">
    <source>
        <dbReference type="PROSITE" id="PS50234"/>
    </source>
</evidence>
<dbReference type="Gene3D" id="3.10.100.10">
    <property type="entry name" value="Mannose-Binding Protein A, subunit A"/>
    <property type="match status" value="1"/>
</dbReference>